<organism evidence="1 2">
    <name type="scientific">Hermanssonia centrifuga</name>
    <dbReference type="NCBI Taxonomy" id="98765"/>
    <lineage>
        <taxon>Eukaryota</taxon>
        <taxon>Fungi</taxon>
        <taxon>Dikarya</taxon>
        <taxon>Basidiomycota</taxon>
        <taxon>Agaricomycotina</taxon>
        <taxon>Agaricomycetes</taxon>
        <taxon>Polyporales</taxon>
        <taxon>Meruliaceae</taxon>
        <taxon>Hermanssonia</taxon>
    </lineage>
</organism>
<dbReference type="AlphaFoldDB" id="A0A2R6NU04"/>
<reference evidence="1 2" key="1">
    <citation type="submission" date="2018-02" db="EMBL/GenBank/DDBJ databases">
        <title>Genome sequence of the basidiomycete white-rot fungus Phlebia centrifuga.</title>
        <authorList>
            <person name="Granchi Z."/>
            <person name="Peng M."/>
            <person name="de Vries R.P."/>
            <person name="Hilden K."/>
            <person name="Makela M.R."/>
            <person name="Grigoriev I."/>
            <person name="Riley R."/>
        </authorList>
    </citation>
    <scope>NUCLEOTIDE SEQUENCE [LARGE SCALE GENOMIC DNA]</scope>
    <source>
        <strain evidence="1 2">FBCC195</strain>
    </source>
</reference>
<gene>
    <name evidence="1" type="ORF">PHLCEN_2v8568</name>
</gene>
<evidence type="ECO:0008006" key="3">
    <source>
        <dbReference type="Google" id="ProtNLM"/>
    </source>
</evidence>
<name>A0A2R6NU04_9APHY</name>
<dbReference type="OrthoDB" id="2804335at2759"/>
<accession>A0A2R6NU04</accession>
<keyword evidence="2" id="KW-1185">Reference proteome</keyword>
<proteinExistence type="predicted"/>
<dbReference type="Proteomes" id="UP000186601">
    <property type="component" value="Unassembled WGS sequence"/>
</dbReference>
<evidence type="ECO:0000313" key="2">
    <source>
        <dbReference type="Proteomes" id="UP000186601"/>
    </source>
</evidence>
<evidence type="ECO:0000313" key="1">
    <source>
        <dbReference type="EMBL" id="PSR76274.1"/>
    </source>
</evidence>
<dbReference type="EMBL" id="MLYV02000851">
    <property type="protein sequence ID" value="PSR76274.1"/>
    <property type="molecule type" value="Genomic_DNA"/>
</dbReference>
<sequence>MPATAADLPPDLFKNILDCLQTSSRSPYHGENSIVAVTKHELAACSLTCSYWATACRPRIFTHITLRSREDVYTLLSFIEQPNSPLPGYIKFIRISSVLSGLPQPWIYLVPLLSSPKLNPFIDKELYISQPLDSDGKDRVVDLNLHLALPSSVPSTPFIDFSDIALTDIHLNTYSDLSRFVRTTPFLGWLRCERIAWTTAQEETLLPGSSRTSYITYVTMEKCTENWKAMDLLLGATYLMFHLPGSFMEGRHPNGRQYRRLLLDVTERLSVVALVRSIQSVIDSEQSLQPYVSTSAEPFTGEQHFYISKIEFD</sequence>
<protein>
    <recommendedName>
        <fullName evidence="3">F-box domain-containing protein</fullName>
    </recommendedName>
</protein>
<comment type="caution">
    <text evidence="1">The sequence shown here is derived from an EMBL/GenBank/DDBJ whole genome shotgun (WGS) entry which is preliminary data.</text>
</comment>